<organism evidence="2 3">
    <name type="scientific">Aeoliella straminimaris</name>
    <dbReference type="NCBI Taxonomy" id="2954799"/>
    <lineage>
        <taxon>Bacteria</taxon>
        <taxon>Pseudomonadati</taxon>
        <taxon>Planctomycetota</taxon>
        <taxon>Planctomycetia</taxon>
        <taxon>Pirellulales</taxon>
        <taxon>Lacipirellulaceae</taxon>
        <taxon>Aeoliella</taxon>
    </lineage>
</organism>
<dbReference type="RefSeq" id="WP_252855483.1">
    <property type="nucleotide sequence ID" value="NZ_JAMXLR010000092.1"/>
</dbReference>
<protein>
    <submittedName>
        <fullName evidence="2">Uncharacterized protein</fullName>
    </submittedName>
</protein>
<dbReference type="AlphaFoldDB" id="A0A9X2FE09"/>
<sequence>MGRAYAGVLGYLAAAVTFTRGVIASGGVEGTVLSAVAAMAIFAVIGFVLGTIAQATVDRSVREQFELQVQADSSTPAS</sequence>
<feature type="transmembrane region" description="Helical" evidence="1">
    <location>
        <begin position="31"/>
        <end position="53"/>
    </location>
</feature>
<keyword evidence="1" id="KW-0472">Membrane</keyword>
<comment type="caution">
    <text evidence="2">The sequence shown here is derived from an EMBL/GenBank/DDBJ whole genome shotgun (WGS) entry which is preliminary data.</text>
</comment>
<name>A0A9X2FE09_9BACT</name>
<gene>
    <name evidence="2" type="ORF">NG895_26010</name>
</gene>
<keyword evidence="1" id="KW-1133">Transmembrane helix</keyword>
<reference evidence="2" key="1">
    <citation type="submission" date="2022-06" db="EMBL/GenBank/DDBJ databases">
        <title>Aeoliella straminimaris, a novel planctomycete from sediments.</title>
        <authorList>
            <person name="Vitorino I.R."/>
            <person name="Lage O.M."/>
        </authorList>
    </citation>
    <scope>NUCLEOTIDE SEQUENCE</scope>
    <source>
        <strain evidence="2">ICT_H6.2</strain>
    </source>
</reference>
<evidence type="ECO:0000313" key="2">
    <source>
        <dbReference type="EMBL" id="MCO6047372.1"/>
    </source>
</evidence>
<accession>A0A9X2FE09</accession>
<evidence type="ECO:0000256" key="1">
    <source>
        <dbReference type="SAM" id="Phobius"/>
    </source>
</evidence>
<evidence type="ECO:0000313" key="3">
    <source>
        <dbReference type="Proteomes" id="UP001155241"/>
    </source>
</evidence>
<dbReference type="EMBL" id="JAMXLR010000092">
    <property type="protein sequence ID" value="MCO6047372.1"/>
    <property type="molecule type" value="Genomic_DNA"/>
</dbReference>
<keyword evidence="3" id="KW-1185">Reference proteome</keyword>
<proteinExistence type="predicted"/>
<keyword evidence="1" id="KW-0812">Transmembrane</keyword>
<dbReference type="Proteomes" id="UP001155241">
    <property type="component" value="Unassembled WGS sequence"/>
</dbReference>